<dbReference type="InterPro" id="IPR036192">
    <property type="entry name" value="Cell_div_ZapA-like_sf"/>
</dbReference>
<keyword evidence="4 10" id="KW-0132">Cell division</keyword>
<comment type="subcellular location">
    <subcellularLocation>
        <location evidence="1">Cytoplasm</location>
    </subcellularLocation>
</comment>
<protein>
    <recommendedName>
        <fullName evidence="2">Cell division protein ZapA</fullName>
    </recommendedName>
    <alternativeName>
        <fullName evidence="9">Z ring-associated protein ZapA</fullName>
    </alternativeName>
</protein>
<evidence type="ECO:0000256" key="4">
    <source>
        <dbReference type="ARBA" id="ARBA00022618"/>
    </source>
</evidence>
<keyword evidence="6" id="KW-0131">Cell cycle</keyword>
<dbReference type="GO" id="GO:0005829">
    <property type="term" value="C:cytosol"/>
    <property type="evidence" value="ECO:0007669"/>
    <property type="project" value="TreeGrafter"/>
</dbReference>
<dbReference type="GO" id="GO:0043093">
    <property type="term" value="P:FtsZ-dependent cytokinesis"/>
    <property type="evidence" value="ECO:0007669"/>
    <property type="project" value="TreeGrafter"/>
</dbReference>
<dbReference type="GO" id="GO:0030428">
    <property type="term" value="C:cell septum"/>
    <property type="evidence" value="ECO:0007669"/>
    <property type="project" value="TreeGrafter"/>
</dbReference>
<evidence type="ECO:0000313" key="10">
    <source>
        <dbReference type="EMBL" id="TMQ68835.1"/>
    </source>
</evidence>
<dbReference type="EMBL" id="VBPA01000378">
    <property type="protein sequence ID" value="TMQ68835.1"/>
    <property type="molecule type" value="Genomic_DNA"/>
</dbReference>
<dbReference type="PANTHER" id="PTHR34981">
    <property type="entry name" value="CELL DIVISION PROTEIN ZAPA"/>
    <property type="match status" value="1"/>
</dbReference>
<evidence type="ECO:0000256" key="6">
    <source>
        <dbReference type="ARBA" id="ARBA00023306"/>
    </source>
</evidence>
<dbReference type="GO" id="GO:0000921">
    <property type="term" value="P:septin ring assembly"/>
    <property type="evidence" value="ECO:0007669"/>
    <property type="project" value="TreeGrafter"/>
</dbReference>
<dbReference type="SUPFAM" id="SSF102829">
    <property type="entry name" value="Cell division protein ZapA-like"/>
    <property type="match status" value="1"/>
</dbReference>
<dbReference type="PANTHER" id="PTHR34981:SF1">
    <property type="entry name" value="CELL DIVISION PROTEIN ZAPA"/>
    <property type="match status" value="1"/>
</dbReference>
<evidence type="ECO:0000256" key="9">
    <source>
        <dbReference type="ARBA" id="ARBA00033158"/>
    </source>
</evidence>
<keyword evidence="5" id="KW-0717">Septation</keyword>
<dbReference type="InterPro" id="IPR007838">
    <property type="entry name" value="Cell_div_ZapA-like"/>
</dbReference>
<evidence type="ECO:0000256" key="2">
    <source>
        <dbReference type="ARBA" id="ARBA00015195"/>
    </source>
</evidence>
<proteinExistence type="predicted"/>
<sequence>MDKNVVQVQIFGHSYTIRGEAEQDYIMGVASYVDQKMREITEKLPVASLSKVAILASLNIADELFKERARHEQNQDLLDRRAARLNAVLDDLLQDSPSS</sequence>
<organism evidence="10 11">
    <name type="scientific">Eiseniibacteriota bacterium</name>
    <dbReference type="NCBI Taxonomy" id="2212470"/>
    <lineage>
        <taxon>Bacteria</taxon>
        <taxon>Candidatus Eiseniibacteriota</taxon>
    </lineage>
</organism>
<evidence type="ECO:0000256" key="1">
    <source>
        <dbReference type="ARBA" id="ARBA00004496"/>
    </source>
</evidence>
<dbReference type="Pfam" id="PF05164">
    <property type="entry name" value="ZapA"/>
    <property type="match status" value="1"/>
</dbReference>
<dbReference type="Gene3D" id="3.30.160.880">
    <property type="entry name" value="Cell division protein ZapA protomer, N-terminal domain"/>
    <property type="match status" value="1"/>
</dbReference>
<dbReference type="Proteomes" id="UP000319836">
    <property type="component" value="Unassembled WGS sequence"/>
</dbReference>
<dbReference type="GO" id="GO:0032153">
    <property type="term" value="C:cell division site"/>
    <property type="evidence" value="ECO:0007669"/>
    <property type="project" value="TreeGrafter"/>
</dbReference>
<dbReference type="Gene3D" id="1.20.5.50">
    <property type="match status" value="1"/>
</dbReference>
<dbReference type="InterPro" id="IPR042233">
    <property type="entry name" value="Cell_div_ZapA_N"/>
</dbReference>
<evidence type="ECO:0000313" key="11">
    <source>
        <dbReference type="Proteomes" id="UP000319836"/>
    </source>
</evidence>
<evidence type="ECO:0000256" key="8">
    <source>
        <dbReference type="ARBA" id="ARBA00026068"/>
    </source>
</evidence>
<gene>
    <name evidence="10" type="ORF">E6K80_13670</name>
</gene>
<keyword evidence="3" id="KW-0963">Cytoplasm</keyword>
<dbReference type="GO" id="GO:0000917">
    <property type="term" value="P:division septum assembly"/>
    <property type="evidence" value="ECO:0007669"/>
    <property type="project" value="UniProtKB-KW"/>
</dbReference>
<evidence type="ECO:0000256" key="5">
    <source>
        <dbReference type="ARBA" id="ARBA00023210"/>
    </source>
</evidence>
<accession>A0A538TYV7</accession>
<comment type="caution">
    <text evidence="10">The sequence shown here is derived from an EMBL/GenBank/DDBJ whole genome shotgun (WGS) entry which is preliminary data.</text>
</comment>
<evidence type="ECO:0000256" key="3">
    <source>
        <dbReference type="ARBA" id="ARBA00022490"/>
    </source>
</evidence>
<name>A0A538TYV7_UNCEI</name>
<reference evidence="10 11" key="1">
    <citation type="journal article" date="2019" name="Nat. Microbiol.">
        <title>Mediterranean grassland soil C-N compound turnover is dependent on rainfall and depth, and is mediated by genomically divergent microorganisms.</title>
        <authorList>
            <person name="Diamond S."/>
            <person name="Andeer P.F."/>
            <person name="Li Z."/>
            <person name="Crits-Christoph A."/>
            <person name="Burstein D."/>
            <person name="Anantharaman K."/>
            <person name="Lane K.R."/>
            <person name="Thomas B.C."/>
            <person name="Pan C."/>
            <person name="Northen T.R."/>
            <person name="Banfield J.F."/>
        </authorList>
    </citation>
    <scope>NUCLEOTIDE SEQUENCE [LARGE SCALE GENOMIC DNA]</scope>
    <source>
        <strain evidence="10">WS_10</strain>
    </source>
</reference>
<evidence type="ECO:0000256" key="7">
    <source>
        <dbReference type="ARBA" id="ARBA00024910"/>
    </source>
</evidence>
<comment type="subunit">
    <text evidence="8">Homodimer. Interacts with FtsZ.</text>
</comment>
<dbReference type="AlphaFoldDB" id="A0A538TYV7"/>
<comment type="function">
    <text evidence="7">Activator of cell division through the inhibition of FtsZ GTPase activity, therefore promoting FtsZ assembly into bundles of protofilaments necessary for the formation of the division Z ring. It is recruited early at mid-cell but it is not essential for cell division.</text>
</comment>